<proteinExistence type="predicted"/>
<dbReference type="InterPro" id="IPR025164">
    <property type="entry name" value="Toastrack_DUF4097"/>
</dbReference>
<dbReference type="Gene3D" id="2.160.20.120">
    <property type="match status" value="1"/>
</dbReference>
<feature type="domain" description="DUF4097" evidence="1">
    <location>
        <begin position="121"/>
        <end position="251"/>
    </location>
</feature>
<dbReference type="EMBL" id="MAXA01000268">
    <property type="protein sequence ID" value="OHV20213.1"/>
    <property type="molecule type" value="Genomic_DNA"/>
</dbReference>
<sequence length="258" mass="26190">MSEPGRRAALAVGALLAVVGTAVCGVQTVDETSGEVRRVEHRVFSGDVQMVRVHTNSGRIQIAGAAGRVVDVEGSLAGTVSVPAMSAEVRDGVLTLDADCGGGFWDCEASFAVRVPAGIRVVAETGSGEVEATNLLSAATLRSGSGTVRVDGARAQLTMSTASGNLRAVGVTATEVDASTASGNVRIELATAPEDVSAHSASGNVRITVPDDGEVYATEVHTGSGNTLVGVRTDPLATRRLRVSTSSGNAEIDYADPT</sequence>
<protein>
    <recommendedName>
        <fullName evidence="1">DUF4097 domain-containing protein</fullName>
    </recommendedName>
</protein>
<comment type="caution">
    <text evidence="2">The sequence shown here is derived from an EMBL/GenBank/DDBJ whole genome shotgun (WGS) entry which is preliminary data.</text>
</comment>
<organism evidence="2 3">
    <name type="scientific">Parafrankia soli</name>
    <dbReference type="NCBI Taxonomy" id="2599596"/>
    <lineage>
        <taxon>Bacteria</taxon>
        <taxon>Bacillati</taxon>
        <taxon>Actinomycetota</taxon>
        <taxon>Actinomycetes</taxon>
        <taxon>Frankiales</taxon>
        <taxon>Frankiaceae</taxon>
        <taxon>Parafrankia</taxon>
    </lineage>
</organism>
<gene>
    <name evidence="2" type="ORF">BBK14_08175</name>
</gene>
<evidence type="ECO:0000259" key="1">
    <source>
        <dbReference type="Pfam" id="PF13349"/>
    </source>
</evidence>
<evidence type="ECO:0000313" key="2">
    <source>
        <dbReference type="EMBL" id="OHV20213.1"/>
    </source>
</evidence>
<dbReference type="AlphaFoldDB" id="A0A1S1PBC0"/>
<dbReference type="Proteomes" id="UP000179769">
    <property type="component" value="Unassembled WGS sequence"/>
</dbReference>
<reference evidence="3" key="1">
    <citation type="submission" date="2016-07" db="EMBL/GenBank/DDBJ databases">
        <title>Frankia sp. NRRL B-16219 Genome sequencing.</title>
        <authorList>
            <person name="Ghodhbane-Gtari F."/>
            <person name="Swanson E."/>
            <person name="Gueddou A."/>
            <person name="Louati M."/>
            <person name="Nouioui I."/>
            <person name="Hezbri K."/>
            <person name="Abebe-Akele F."/>
            <person name="Simpson S."/>
            <person name="Morris K."/>
            <person name="Thomas K."/>
            <person name="Gtari M."/>
            <person name="Tisa L.S."/>
        </authorList>
    </citation>
    <scope>NUCLEOTIDE SEQUENCE [LARGE SCALE GENOMIC DNA]</scope>
    <source>
        <strain evidence="3">NRRL B-16219</strain>
    </source>
</reference>
<dbReference type="RefSeq" id="WP_071066812.1">
    <property type="nucleotide sequence ID" value="NZ_MAXA01000268.1"/>
</dbReference>
<evidence type="ECO:0000313" key="3">
    <source>
        <dbReference type="Proteomes" id="UP000179769"/>
    </source>
</evidence>
<name>A0A1S1PBC0_9ACTN</name>
<keyword evidence="3" id="KW-1185">Reference proteome</keyword>
<dbReference type="Pfam" id="PF13349">
    <property type="entry name" value="DUF4097"/>
    <property type="match status" value="1"/>
</dbReference>
<accession>A0A1S1PBC0</accession>
<dbReference type="OrthoDB" id="3212574at2"/>